<dbReference type="EMBL" id="JACHIN010000010">
    <property type="protein sequence ID" value="MBB5081311.1"/>
    <property type="molecule type" value="Genomic_DNA"/>
</dbReference>
<name>A0A7W8EJ98_9ACTN</name>
<organism evidence="2 3">
    <name type="scientific">Nonomuraea endophytica</name>
    <dbReference type="NCBI Taxonomy" id="714136"/>
    <lineage>
        <taxon>Bacteria</taxon>
        <taxon>Bacillati</taxon>
        <taxon>Actinomycetota</taxon>
        <taxon>Actinomycetes</taxon>
        <taxon>Streptosporangiales</taxon>
        <taxon>Streptosporangiaceae</taxon>
        <taxon>Nonomuraea</taxon>
    </lineage>
</organism>
<gene>
    <name evidence="2" type="ORF">HNR40_006806</name>
</gene>
<dbReference type="Proteomes" id="UP000568380">
    <property type="component" value="Unassembled WGS sequence"/>
</dbReference>
<dbReference type="RefSeq" id="WP_221341164.1">
    <property type="nucleotide sequence ID" value="NZ_JACHIN010000010.1"/>
</dbReference>
<dbReference type="Pfam" id="PF04149">
    <property type="entry name" value="DUF397"/>
    <property type="match status" value="1"/>
</dbReference>
<keyword evidence="3" id="KW-1185">Reference proteome</keyword>
<accession>A0A7W8EJ98</accession>
<reference evidence="2 3" key="1">
    <citation type="submission" date="2020-08" db="EMBL/GenBank/DDBJ databases">
        <title>Genomic Encyclopedia of Type Strains, Phase IV (KMG-IV): sequencing the most valuable type-strain genomes for metagenomic binning, comparative biology and taxonomic classification.</title>
        <authorList>
            <person name="Goeker M."/>
        </authorList>
    </citation>
    <scope>NUCLEOTIDE SEQUENCE [LARGE SCALE GENOMIC DNA]</scope>
    <source>
        <strain evidence="2 3">DSM 45385</strain>
    </source>
</reference>
<evidence type="ECO:0000313" key="2">
    <source>
        <dbReference type="EMBL" id="MBB5081311.1"/>
    </source>
</evidence>
<protein>
    <recommendedName>
        <fullName evidence="1">DUF397 domain-containing protein</fullName>
    </recommendedName>
</protein>
<evidence type="ECO:0000313" key="3">
    <source>
        <dbReference type="Proteomes" id="UP000568380"/>
    </source>
</evidence>
<sequence length="76" mass="8381">MLSQEWQKSSWSDTADGCVMVRRNGDRVEVGDTKPEGAGLVLSFTPLEWLCFREGFVAGQFDLEEWHETGGVSASG</sequence>
<evidence type="ECO:0000259" key="1">
    <source>
        <dbReference type="Pfam" id="PF04149"/>
    </source>
</evidence>
<feature type="domain" description="DUF397" evidence="1">
    <location>
        <begin position="5"/>
        <end position="55"/>
    </location>
</feature>
<comment type="caution">
    <text evidence="2">The sequence shown here is derived from an EMBL/GenBank/DDBJ whole genome shotgun (WGS) entry which is preliminary data.</text>
</comment>
<dbReference type="AlphaFoldDB" id="A0A7W8EJ98"/>
<dbReference type="InterPro" id="IPR007278">
    <property type="entry name" value="DUF397"/>
</dbReference>
<proteinExistence type="predicted"/>